<keyword evidence="1 2" id="KW-0802">TPR repeat</keyword>
<accession>A0A813FMP8</accession>
<evidence type="ECO:0000313" key="4">
    <source>
        <dbReference type="EMBL" id="CAE8615642.1"/>
    </source>
</evidence>
<dbReference type="InterPro" id="IPR019734">
    <property type="entry name" value="TPR_rpt"/>
</dbReference>
<gene>
    <name evidence="4" type="ORF">PGLA1383_LOCUS33351</name>
    <name evidence="5" type="ORF">PGLA2088_LOCUS46899</name>
</gene>
<dbReference type="PANTHER" id="PTHR46423">
    <property type="entry name" value="RNA POLYMERASE II-ASSOCIATED PROTEIN 3"/>
    <property type="match status" value="1"/>
</dbReference>
<feature type="compositionally biased region" description="Acidic residues" evidence="3">
    <location>
        <begin position="400"/>
        <end position="409"/>
    </location>
</feature>
<evidence type="ECO:0000256" key="3">
    <source>
        <dbReference type="SAM" id="MobiDB-lite"/>
    </source>
</evidence>
<dbReference type="Gene3D" id="1.25.40.10">
    <property type="entry name" value="Tetratricopeptide repeat domain"/>
    <property type="match status" value="1"/>
</dbReference>
<feature type="region of interest" description="Disordered" evidence="3">
    <location>
        <begin position="346"/>
        <end position="365"/>
    </location>
</feature>
<dbReference type="Pfam" id="PF13432">
    <property type="entry name" value="TPR_16"/>
    <property type="match status" value="1"/>
</dbReference>
<comment type="caution">
    <text evidence="4">The sequence shown here is derived from an EMBL/GenBank/DDBJ whole genome shotgun (WGS) entry which is preliminary data.</text>
</comment>
<dbReference type="InterPro" id="IPR051966">
    <property type="entry name" value="RPAP3"/>
</dbReference>
<feature type="compositionally biased region" description="Low complexity" evidence="3">
    <location>
        <begin position="465"/>
        <end position="474"/>
    </location>
</feature>
<dbReference type="Proteomes" id="UP000626109">
    <property type="component" value="Unassembled WGS sequence"/>
</dbReference>
<feature type="region of interest" description="Disordered" evidence="3">
    <location>
        <begin position="525"/>
        <end position="581"/>
    </location>
</feature>
<dbReference type="InterPro" id="IPR011990">
    <property type="entry name" value="TPR-like_helical_dom_sf"/>
</dbReference>
<dbReference type="EMBL" id="CAJNNW010036366">
    <property type="protein sequence ID" value="CAE8733593.1"/>
    <property type="molecule type" value="Genomic_DNA"/>
</dbReference>
<dbReference type="PROSITE" id="PS50005">
    <property type="entry name" value="TPR"/>
    <property type="match status" value="1"/>
</dbReference>
<proteinExistence type="predicted"/>
<evidence type="ECO:0000313" key="5">
    <source>
        <dbReference type="EMBL" id="CAE8733593.1"/>
    </source>
</evidence>
<sequence length="581" mass="63683">MSPPTAKSLHDVVLTDIDFPVIKACTDKNFLKKYIKLIQDDGNYFHDLLRACKDKLLEVAPKDYYLMYPKKASEDEVHDAMEDLLDWEATVKETDAALMKSKEVSDKIWDDLPGAKVKIPIRGQEAVPSVARPNVQKKEGVPKAQLEDNRTAKDIRARDKTKMKDYYNAWDKVDVDELEAELDKEEHEAEEARRRHFDDLKEEQDQMQATTPIEIGDAASSVPEAHRKHMADSEKEKGNEAFYAKDWDEAEAYYTRSIHFRADDTSTWTNRALVRLKLDQPQKALVDCEHAIALNPKYMKALHRKGKALYELGRYEDAVKWFQLALAESPGNTQINGDLMVARRRLRSDGPGSGDSERVSRSYDAAPSCRIEEVADDLPPSSASAKAAPVPAGYTRVQIEEDSDSEEEVPVVKSAAAKTSEPAKGSSAGSRGFTKVAIEEVSGSEDEGDSPQGEAGASKPSTAPSAQQANFEAASAFAGARPGFAFKKGEKGLGYYRDLHASAGKLPDVKPFPAARSSGFRKVAIVEESDSEGDEPHAPAPSGRFNPPPREAAAAAPPVVETTATPPAAQGATAVSFDDMD</sequence>
<dbReference type="GO" id="GO:0101031">
    <property type="term" value="C:protein folding chaperone complex"/>
    <property type="evidence" value="ECO:0007669"/>
    <property type="project" value="TreeGrafter"/>
</dbReference>
<protein>
    <submittedName>
        <fullName evidence="4">Uncharacterized protein</fullName>
    </submittedName>
</protein>
<evidence type="ECO:0000256" key="1">
    <source>
        <dbReference type="ARBA" id="ARBA00022803"/>
    </source>
</evidence>
<dbReference type="AlphaFoldDB" id="A0A813FMP8"/>
<dbReference type="SMART" id="SM00028">
    <property type="entry name" value="TPR"/>
    <property type="match status" value="3"/>
</dbReference>
<organism evidence="4 6">
    <name type="scientific">Polarella glacialis</name>
    <name type="common">Dinoflagellate</name>
    <dbReference type="NCBI Taxonomy" id="89957"/>
    <lineage>
        <taxon>Eukaryota</taxon>
        <taxon>Sar</taxon>
        <taxon>Alveolata</taxon>
        <taxon>Dinophyceae</taxon>
        <taxon>Suessiales</taxon>
        <taxon>Suessiaceae</taxon>
        <taxon>Polarella</taxon>
    </lineage>
</organism>
<dbReference type="EMBL" id="CAJNNV010025677">
    <property type="protein sequence ID" value="CAE8615642.1"/>
    <property type="molecule type" value="Genomic_DNA"/>
</dbReference>
<dbReference type="PANTHER" id="PTHR46423:SF1">
    <property type="entry name" value="RNA POLYMERASE II-ASSOCIATED PROTEIN 3"/>
    <property type="match status" value="1"/>
</dbReference>
<feature type="repeat" description="TPR" evidence="2">
    <location>
        <begin position="299"/>
        <end position="332"/>
    </location>
</feature>
<name>A0A813FMP8_POLGL</name>
<reference evidence="4" key="1">
    <citation type="submission" date="2021-02" db="EMBL/GenBank/DDBJ databases">
        <authorList>
            <person name="Dougan E. K."/>
            <person name="Rhodes N."/>
            <person name="Thang M."/>
            <person name="Chan C."/>
        </authorList>
    </citation>
    <scope>NUCLEOTIDE SEQUENCE</scope>
</reference>
<dbReference type="Proteomes" id="UP000654075">
    <property type="component" value="Unassembled WGS sequence"/>
</dbReference>
<feature type="region of interest" description="Disordered" evidence="3">
    <location>
        <begin position="400"/>
        <end position="474"/>
    </location>
</feature>
<evidence type="ECO:0000256" key="2">
    <source>
        <dbReference type="PROSITE-ProRule" id="PRU00339"/>
    </source>
</evidence>
<dbReference type="OrthoDB" id="448774at2759"/>
<dbReference type="SUPFAM" id="SSF48452">
    <property type="entry name" value="TPR-like"/>
    <property type="match status" value="1"/>
</dbReference>
<feature type="compositionally biased region" description="Low complexity" evidence="3">
    <location>
        <begin position="551"/>
        <end position="574"/>
    </location>
</feature>
<keyword evidence="6" id="KW-1185">Reference proteome</keyword>
<evidence type="ECO:0000313" key="6">
    <source>
        <dbReference type="Proteomes" id="UP000654075"/>
    </source>
</evidence>